<dbReference type="FunFam" id="1.10.10.60:FF:000679">
    <property type="entry name" value="Homeobox protein aristaless"/>
    <property type="match status" value="1"/>
</dbReference>
<dbReference type="GO" id="GO:0003677">
    <property type="term" value="F:DNA binding"/>
    <property type="evidence" value="ECO:0007669"/>
    <property type="project" value="UniProtKB-UniRule"/>
</dbReference>
<keyword evidence="24" id="KW-1185">Reference proteome</keyword>
<keyword evidence="12" id="KW-0406">Ion transport</keyword>
<keyword evidence="18 20" id="KW-0539">Nucleus</keyword>
<reference evidence="23" key="1">
    <citation type="submission" date="2020-04" db="EMBL/GenBank/DDBJ databases">
        <authorList>
            <person name="Alioto T."/>
            <person name="Alioto T."/>
            <person name="Gomez Garrido J."/>
        </authorList>
    </citation>
    <scope>NUCLEOTIDE SEQUENCE</scope>
    <source>
        <strain evidence="23">A484AB</strain>
    </source>
</reference>
<sequence>MHSAITPKSSEETDPNNNVSVKSEEFDGGLVEKTLDNDEQSVESPGSVSSGENNDDTKKQKKPRRQRTHFTTYQLQELEAFFARNRYPDISMREEIAMWTTLTEARVRVWFKNRRAKWRKKERNNQATVASLGPDTRTAVFQAAAFGCEPGTMPPADDPFYYSNYTWNKTPPNSFGSLNQTTTGFNNNFSPLSQPRGGTQVNPPSYNSSAMCFSPTAENTFLGMPSQQSNLPTYQQSYGYQNQYNYKHPAGSFVGNTQQSFSPTTIMSTTNKTESMPTISRVEAWAHTIGAKIHNFAVHATGSVAVEKELEKLSFAARANNGTRMVKEVSEKMRNFFNKKINSLRKIVAKAEEVQETYEYDANIEPFNYLDTKDLDSLASHDLRYNTVFLMNVTYELSGIHVPTDIYDKAPEILNTIKWTEALDKVFINNTNDDPNLKWQYFGSQTGVFRSYPGAKFDVGPKGIDLYDVRKRPWYIHGSTSPKSVVIIVDSSGSMFGRPLLIARIAVAELIDTLSENDFFNLIWFNIDVHYLACEKKFVQATSQNREYYKSKLRDIQASYVASWPKAYEAAFQLLDHSQDDGAGCQKVITVFTDGPTERAEGVFETYNSAKEVHVFTYAVGPPAHSIEALRSIACDNRGFFYRIPGVGSVRDVIKGYVSVLSRPMAERNEHDPIWSSVYVDSGRLGMMITGTLPAFVRTNKTGGPEILGVVGTDVTLKDIDLLFDLTSIGDDGYLFLISNNGHVIKHPGFEAHLGYLPDPPDVYISDIEYSWDVNSTKPVKLRERMLKTKQNEVGTMTFDVALFSRDEFNLRVKKRNMNYYFTTVDDTPIWAGIAFPSTYVEIVPGDPSSSETVVNFLLDYWKSNTFPSEDDVETFVKIYNGSFNISKSDSTFTPEKGIVGRVDEYPNDITVLTVPYNSGKENAEDVKITGYRKMTTNASGTFVNVGVVGFNMNHSQFQQVYFINDSIQGIDQFCNATVDEVDGYYCYLLDENAFVVAANVHPEKVTGQFFGNVNGEVMEQLTTGGNTVIYERVVRTDPQGSCVDPSAGSASSAPFLQPFLSGTSYIKWCFAKAVWFVANLNFYNWLYGKPAAVSAETTEIEKPTNRSCIMEITAYYSDVNNENTTQEGQANCESNCNSNACRRSFVISKVLKTNLYLVVVDGLCPSSEQGFTGVPGVPQEDILLFF</sequence>
<dbReference type="Pfam" id="PF00092">
    <property type="entry name" value="VWA"/>
    <property type="match status" value="1"/>
</dbReference>
<keyword evidence="7" id="KW-0479">Metal-binding</keyword>
<evidence type="ECO:0000256" key="20">
    <source>
        <dbReference type="PROSITE-ProRule" id="PRU00108"/>
    </source>
</evidence>
<evidence type="ECO:0000256" key="17">
    <source>
        <dbReference type="ARBA" id="ARBA00023180"/>
    </source>
</evidence>
<evidence type="ECO:0000256" key="7">
    <source>
        <dbReference type="ARBA" id="ARBA00022723"/>
    </source>
</evidence>
<evidence type="ECO:0000256" key="4">
    <source>
        <dbReference type="ARBA" id="ARBA00022568"/>
    </source>
</evidence>
<dbReference type="InterPro" id="IPR013680">
    <property type="entry name" value="VDCC_a2/dsu"/>
</dbReference>
<keyword evidence="9" id="KW-0106">Calcium</keyword>
<keyword evidence="8" id="KW-0732">Signal</keyword>
<keyword evidence="16" id="KW-1015">Disulfide bond</keyword>
<keyword evidence="13 20" id="KW-0238">DNA-binding</keyword>
<dbReference type="PROSITE" id="PS50071">
    <property type="entry name" value="HOMEOBOX_2"/>
    <property type="match status" value="1"/>
</dbReference>
<dbReference type="SUPFAM" id="SSF46689">
    <property type="entry name" value="Homeodomain-like"/>
    <property type="match status" value="1"/>
</dbReference>
<evidence type="ECO:0000313" key="23">
    <source>
        <dbReference type="EMBL" id="CAB3981907.1"/>
    </source>
</evidence>
<evidence type="ECO:0000256" key="2">
    <source>
        <dbReference type="ARBA" id="ARBA00004479"/>
    </source>
</evidence>
<dbReference type="PROSITE" id="PS50234">
    <property type="entry name" value="VWFA"/>
    <property type="match status" value="1"/>
</dbReference>
<evidence type="ECO:0000256" key="11">
    <source>
        <dbReference type="ARBA" id="ARBA00022989"/>
    </source>
</evidence>
<dbReference type="SMART" id="SM00389">
    <property type="entry name" value="HOX"/>
    <property type="match status" value="1"/>
</dbReference>
<feature type="compositionally biased region" description="Low complexity" evidence="22">
    <location>
        <begin position="42"/>
        <end position="52"/>
    </location>
</feature>
<proteinExistence type="predicted"/>
<dbReference type="InterPro" id="IPR002035">
    <property type="entry name" value="VWF_A"/>
</dbReference>
<dbReference type="InterPro" id="IPR013608">
    <property type="entry name" value="VWA_N"/>
</dbReference>
<evidence type="ECO:0000256" key="16">
    <source>
        <dbReference type="ARBA" id="ARBA00023157"/>
    </source>
</evidence>
<name>A0A6S7FV53_PARCT</name>
<dbReference type="GO" id="GO:0005891">
    <property type="term" value="C:voltage-gated calcium channel complex"/>
    <property type="evidence" value="ECO:0007669"/>
    <property type="project" value="TreeGrafter"/>
</dbReference>
<evidence type="ECO:0000256" key="3">
    <source>
        <dbReference type="ARBA" id="ARBA00022448"/>
    </source>
</evidence>
<dbReference type="AlphaFoldDB" id="A0A6S7FV53"/>
<dbReference type="Gene3D" id="3.30.450.20">
    <property type="entry name" value="PAS domain"/>
    <property type="match status" value="1"/>
</dbReference>
<dbReference type="PANTHER" id="PTHR10166:SF37">
    <property type="entry name" value="STOLID, ISOFORM H"/>
    <property type="match status" value="1"/>
</dbReference>
<evidence type="ECO:0000256" key="13">
    <source>
        <dbReference type="ARBA" id="ARBA00023125"/>
    </source>
</evidence>
<dbReference type="Proteomes" id="UP001152795">
    <property type="component" value="Unassembled WGS sequence"/>
</dbReference>
<dbReference type="PROSITE" id="PS00027">
    <property type="entry name" value="HOMEOBOX_1"/>
    <property type="match status" value="1"/>
</dbReference>
<dbReference type="InterPro" id="IPR051173">
    <property type="entry name" value="Ca_channel_alpha-2/delta"/>
</dbReference>
<keyword evidence="5" id="KW-0107">Calcium channel</keyword>
<dbReference type="Gene3D" id="1.10.10.60">
    <property type="entry name" value="Homeodomain-like"/>
    <property type="match status" value="1"/>
</dbReference>
<dbReference type="Gene3D" id="3.40.50.410">
    <property type="entry name" value="von Willebrand factor, type A domain"/>
    <property type="match status" value="1"/>
</dbReference>
<keyword evidence="10" id="KW-0851">Voltage-gated channel</keyword>
<comment type="caution">
    <text evidence="23">The sequence shown here is derived from an EMBL/GenBank/DDBJ whole genome shotgun (WGS) entry which is preliminary data.</text>
</comment>
<evidence type="ECO:0000256" key="18">
    <source>
        <dbReference type="ARBA" id="ARBA00023242"/>
    </source>
</evidence>
<evidence type="ECO:0000256" key="14">
    <source>
        <dbReference type="ARBA" id="ARBA00023136"/>
    </source>
</evidence>
<evidence type="ECO:0000256" key="1">
    <source>
        <dbReference type="ARBA" id="ARBA00004123"/>
    </source>
</evidence>
<dbReference type="PANTHER" id="PTHR10166">
    <property type="entry name" value="VOLTAGE-DEPENDENT CALCIUM CHANNEL SUBUNIT ALPHA-2/DELTA-RELATED"/>
    <property type="match status" value="1"/>
</dbReference>
<dbReference type="InterPro" id="IPR009057">
    <property type="entry name" value="Homeodomain-like_sf"/>
</dbReference>
<evidence type="ECO:0000256" key="19">
    <source>
        <dbReference type="ARBA" id="ARBA00023303"/>
    </source>
</evidence>
<evidence type="ECO:0000256" key="8">
    <source>
        <dbReference type="ARBA" id="ARBA00022729"/>
    </source>
</evidence>
<dbReference type="Pfam" id="PF00046">
    <property type="entry name" value="Homeodomain"/>
    <property type="match status" value="1"/>
</dbReference>
<evidence type="ECO:0000256" key="15">
    <source>
        <dbReference type="ARBA" id="ARBA00023155"/>
    </source>
</evidence>
<gene>
    <name evidence="23" type="ORF">PACLA_8A058374</name>
</gene>
<keyword evidence="14" id="KW-0472">Membrane</keyword>
<dbReference type="InterPro" id="IPR001356">
    <property type="entry name" value="HD"/>
</dbReference>
<dbReference type="GO" id="GO:0005634">
    <property type="term" value="C:nucleus"/>
    <property type="evidence" value="ECO:0007669"/>
    <property type="project" value="UniProtKB-SubCell"/>
</dbReference>
<feature type="region of interest" description="Disordered" evidence="22">
    <location>
        <begin position="1"/>
        <end position="69"/>
    </location>
</feature>
<feature type="compositionally biased region" description="Basic residues" evidence="22">
    <location>
        <begin position="59"/>
        <end position="68"/>
    </location>
</feature>
<evidence type="ECO:0000256" key="6">
    <source>
        <dbReference type="ARBA" id="ARBA00022692"/>
    </source>
</evidence>
<evidence type="ECO:0000256" key="9">
    <source>
        <dbReference type="ARBA" id="ARBA00022837"/>
    </source>
</evidence>
<keyword evidence="6" id="KW-0812">Transmembrane</keyword>
<dbReference type="GO" id="GO:0000981">
    <property type="term" value="F:DNA-binding transcription factor activity, RNA polymerase II-specific"/>
    <property type="evidence" value="ECO:0007669"/>
    <property type="project" value="InterPro"/>
</dbReference>
<keyword evidence="15 20" id="KW-0371">Homeobox</keyword>
<comment type="subcellular location">
    <subcellularLocation>
        <location evidence="2">Membrane</location>
        <topology evidence="2">Single-pass type I membrane protein</topology>
    </subcellularLocation>
    <subcellularLocation>
        <location evidence="1 20 21">Nucleus</location>
    </subcellularLocation>
</comment>
<dbReference type="CDD" id="cd00086">
    <property type="entry name" value="homeodomain"/>
    <property type="match status" value="1"/>
</dbReference>
<keyword evidence="11" id="KW-1133">Transmembrane helix</keyword>
<evidence type="ECO:0000256" key="10">
    <source>
        <dbReference type="ARBA" id="ARBA00022882"/>
    </source>
</evidence>
<dbReference type="OrthoDB" id="5982285at2759"/>
<keyword evidence="3" id="KW-0813">Transport</keyword>
<dbReference type="GO" id="GO:0005245">
    <property type="term" value="F:voltage-gated calcium channel activity"/>
    <property type="evidence" value="ECO:0007669"/>
    <property type="project" value="TreeGrafter"/>
</dbReference>
<feature type="DNA-binding region" description="Homeobox" evidence="20">
    <location>
        <begin position="63"/>
        <end position="122"/>
    </location>
</feature>
<dbReference type="Pfam" id="PF08399">
    <property type="entry name" value="VWA_N"/>
    <property type="match status" value="1"/>
</dbReference>
<evidence type="ECO:0000256" key="5">
    <source>
        <dbReference type="ARBA" id="ARBA00022673"/>
    </source>
</evidence>
<dbReference type="Pfam" id="PF08473">
    <property type="entry name" value="VGCC_alpha2"/>
    <property type="match status" value="1"/>
</dbReference>
<dbReference type="EMBL" id="CACRXK020000443">
    <property type="protein sequence ID" value="CAB3981907.1"/>
    <property type="molecule type" value="Genomic_DNA"/>
</dbReference>
<dbReference type="CDD" id="cd18774">
    <property type="entry name" value="PDC2_HK_sensor"/>
    <property type="match status" value="1"/>
</dbReference>
<evidence type="ECO:0000256" key="21">
    <source>
        <dbReference type="RuleBase" id="RU000682"/>
    </source>
</evidence>
<keyword evidence="17" id="KW-0325">Glycoprotein</keyword>
<dbReference type="SUPFAM" id="SSF53300">
    <property type="entry name" value="vWA-like"/>
    <property type="match status" value="1"/>
</dbReference>
<dbReference type="GO" id="GO:0046872">
    <property type="term" value="F:metal ion binding"/>
    <property type="evidence" value="ECO:0007669"/>
    <property type="project" value="UniProtKB-KW"/>
</dbReference>
<organism evidence="23 24">
    <name type="scientific">Paramuricea clavata</name>
    <name type="common">Red gorgonian</name>
    <name type="synonym">Violescent sea-whip</name>
    <dbReference type="NCBI Taxonomy" id="317549"/>
    <lineage>
        <taxon>Eukaryota</taxon>
        <taxon>Metazoa</taxon>
        <taxon>Cnidaria</taxon>
        <taxon>Anthozoa</taxon>
        <taxon>Octocorallia</taxon>
        <taxon>Malacalcyonacea</taxon>
        <taxon>Plexauridae</taxon>
        <taxon>Paramuricea</taxon>
    </lineage>
</organism>
<accession>A0A6S7FV53</accession>
<dbReference type="SMART" id="SM00327">
    <property type="entry name" value="VWA"/>
    <property type="match status" value="1"/>
</dbReference>
<evidence type="ECO:0000256" key="12">
    <source>
        <dbReference type="ARBA" id="ARBA00023065"/>
    </source>
</evidence>
<keyword evidence="4" id="KW-0109">Calcium transport</keyword>
<dbReference type="InterPro" id="IPR036465">
    <property type="entry name" value="vWFA_dom_sf"/>
</dbReference>
<evidence type="ECO:0000313" key="24">
    <source>
        <dbReference type="Proteomes" id="UP001152795"/>
    </source>
</evidence>
<keyword evidence="19" id="KW-0407">Ion channel</keyword>
<dbReference type="InterPro" id="IPR017970">
    <property type="entry name" value="Homeobox_CS"/>
</dbReference>
<evidence type="ECO:0000256" key="22">
    <source>
        <dbReference type="SAM" id="MobiDB-lite"/>
    </source>
</evidence>
<protein>
    <submittedName>
        <fullName evidence="23">Voltage-dependent calcium channel subunit alpha-2 delta-1-like isoform X2</fullName>
    </submittedName>
</protein>